<dbReference type="Proteomes" id="UP000280307">
    <property type="component" value="Unassembled WGS sequence"/>
</dbReference>
<organism evidence="1 2">
    <name type="scientific">Candidatus Viridilinea halotolerans</name>
    <dbReference type="NCBI Taxonomy" id="2491704"/>
    <lineage>
        <taxon>Bacteria</taxon>
        <taxon>Bacillati</taxon>
        <taxon>Chloroflexota</taxon>
        <taxon>Chloroflexia</taxon>
        <taxon>Chloroflexales</taxon>
        <taxon>Chloroflexineae</taxon>
        <taxon>Oscillochloridaceae</taxon>
        <taxon>Candidatus Viridilinea</taxon>
    </lineage>
</organism>
<dbReference type="EMBL" id="RSAS01000393">
    <property type="protein sequence ID" value="RRR72428.1"/>
    <property type="molecule type" value="Genomic_DNA"/>
</dbReference>
<comment type="caution">
    <text evidence="1">The sequence shown here is derived from an EMBL/GenBank/DDBJ whole genome shotgun (WGS) entry which is preliminary data.</text>
</comment>
<accession>A0A426U0F7</accession>
<sequence length="217" mass="24824">MHTLRIAFVAEGSRDLQVIPVLIERIIAEARPTPALQLILDAQRWDTRVRFVEAFTTIVAQAQLQADLLVCHVDADAANDQQVRQAKITPALARLEQDTVLRLPIVWAVPVQAVEAWLLADPTSFGQALGVGTKRFPAFPRDPERINRHEAKTLFDQTIRELLGQTQRQRRRIRPDLFATIIARDTALAELRRLPAFHNFEQQLLQKLTQLRFQFTK</sequence>
<proteinExistence type="predicted"/>
<evidence type="ECO:0000313" key="2">
    <source>
        <dbReference type="Proteomes" id="UP000280307"/>
    </source>
</evidence>
<dbReference type="Pfam" id="PF14103">
    <property type="entry name" value="DUF4276"/>
    <property type="match status" value="1"/>
</dbReference>
<evidence type="ECO:0000313" key="1">
    <source>
        <dbReference type="EMBL" id="RRR72428.1"/>
    </source>
</evidence>
<name>A0A426U0F7_9CHLR</name>
<gene>
    <name evidence="1" type="ORF">EI684_10115</name>
</gene>
<dbReference type="AlphaFoldDB" id="A0A426U0F7"/>
<reference evidence="1 2" key="1">
    <citation type="submission" date="2018-12" db="EMBL/GenBank/DDBJ databases">
        <title>Genome Sequence of Candidatus Viridilinea halotolerans isolated from saline sulfide-rich spring.</title>
        <authorList>
            <person name="Grouzdev D.S."/>
            <person name="Burganskaya E.I."/>
            <person name="Krutkina M.S."/>
            <person name="Sukhacheva M.V."/>
            <person name="Gorlenko V.M."/>
        </authorList>
    </citation>
    <scope>NUCLEOTIDE SEQUENCE [LARGE SCALE GENOMIC DNA]</scope>
    <source>
        <strain evidence="1">Chok-6</strain>
    </source>
</reference>
<protein>
    <submittedName>
        <fullName evidence="1">DUF4276 family protein</fullName>
    </submittedName>
</protein>
<dbReference type="InterPro" id="IPR025455">
    <property type="entry name" value="DUF4276"/>
</dbReference>